<evidence type="ECO:0000313" key="1">
    <source>
        <dbReference type="EMBL" id="OCL31917.1"/>
    </source>
</evidence>
<dbReference type="AlphaFoldDB" id="A0A1C0AIK3"/>
<protein>
    <submittedName>
        <fullName evidence="1">Dehydrogenase</fullName>
    </submittedName>
</protein>
<reference evidence="2" key="1">
    <citation type="submission" date="2016-07" db="EMBL/GenBank/DDBJ databases">
        <authorList>
            <person name="Florea S."/>
            <person name="Webb J.S."/>
            <person name="Jaromczyk J."/>
            <person name="Schardl C.L."/>
        </authorList>
    </citation>
    <scope>NUCLEOTIDE SEQUENCE [LARGE SCALE GENOMIC DNA]</scope>
    <source>
        <strain evidence="2">IPBSL-7</strain>
    </source>
</reference>
<gene>
    <name evidence="1" type="ORF">BCR15_07615</name>
</gene>
<dbReference type="SUPFAM" id="SSF51735">
    <property type="entry name" value="NAD(P)-binding Rossmann-fold domains"/>
    <property type="match status" value="1"/>
</dbReference>
<keyword evidence="2" id="KW-1185">Reference proteome</keyword>
<evidence type="ECO:0000313" key="2">
    <source>
        <dbReference type="Proteomes" id="UP000093501"/>
    </source>
</evidence>
<accession>A0A1C0AIK3</accession>
<organism evidence="1 2">
    <name type="scientific">Tessaracoccus lapidicaptus</name>
    <dbReference type="NCBI Taxonomy" id="1427523"/>
    <lineage>
        <taxon>Bacteria</taxon>
        <taxon>Bacillati</taxon>
        <taxon>Actinomycetota</taxon>
        <taxon>Actinomycetes</taxon>
        <taxon>Propionibacteriales</taxon>
        <taxon>Propionibacteriaceae</taxon>
        <taxon>Tessaracoccus</taxon>
    </lineage>
</organism>
<comment type="caution">
    <text evidence="1">The sequence shown here is derived from an EMBL/GenBank/DDBJ whole genome shotgun (WGS) entry which is preliminary data.</text>
</comment>
<proteinExistence type="predicted"/>
<dbReference type="Proteomes" id="UP000093501">
    <property type="component" value="Unassembled WGS sequence"/>
</dbReference>
<dbReference type="Gene3D" id="3.40.50.720">
    <property type="entry name" value="NAD(P)-binding Rossmann-like Domain"/>
    <property type="match status" value="1"/>
</dbReference>
<dbReference type="PANTHER" id="PTHR43431:SF7">
    <property type="entry name" value="OXIDOREDUCTASE, SHORT CHAIN DEHYDROGENASE_REDUCTASE FAMILY (AFU_ORTHOLOGUE AFUA_5G14000)"/>
    <property type="match status" value="1"/>
</dbReference>
<dbReference type="RefSeq" id="WP_068752266.1">
    <property type="nucleotide sequence ID" value="NZ_LR214441.1"/>
</dbReference>
<dbReference type="InterPro" id="IPR002347">
    <property type="entry name" value="SDR_fam"/>
</dbReference>
<dbReference type="InterPro" id="IPR036291">
    <property type="entry name" value="NAD(P)-bd_dom_sf"/>
</dbReference>
<dbReference type="Pfam" id="PF00106">
    <property type="entry name" value="adh_short"/>
    <property type="match status" value="1"/>
</dbReference>
<name>A0A1C0AIK3_9ACTN</name>
<dbReference type="PANTHER" id="PTHR43431">
    <property type="entry name" value="OXIDOREDUCTASE, SHORT CHAIN DEHYDROGENASE/REDUCTASE FAMILY (AFU_ORTHOLOGUE AFUA_5G14000)"/>
    <property type="match status" value="1"/>
</dbReference>
<sequence>MPTLAIIGAGSQLGAATARRFAREGFAVALISRTAERVHALADELAAEGITARGYAANVRDHDSLRSALDDAAADLGPIDVLQYSPLPAKEFLRPVLETTVDDLQPAIEFSVYGPLVAIHHVMQHMRFRGGGTILLVNGGSAVRPVAKFAGTSVAFAGESALGQMLHDALKPDNIHVTQLIIPGGIIEGHPRKDPTVLAERLWEMHATKEQFRHFAGDMDLDG</sequence>
<dbReference type="EMBL" id="MBQD01000024">
    <property type="protein sequence ID" value="OCL31917.1"/>
    <property type="molecule type" value="Genomic_DNA"/>
</dbReference>